<dbReference type="Pfam" id="PF04314">
    <property type="entry name" value="PCuAC"/>
    <property type="match status" value="1"/>
</dbReference>
<dbReference type="PANTHER" id="PTHR36302">
    <property type="entry name" value="BLR7088 PROTEIN"/>
    <property type="match status" value="1"/>
</dbReference>
<dbReference type="InterPro" id="IPR007410">
    <property type="entry name" value="LpqE-like"/>
</dbReference>
<comment type="caution">
    <text evidence="2">The sequence shown here is derived from an EMBL/GenBank/DDBJ whole genome shotgun (WGS) entry which is preliminary data.</text>
</comment>
<evidence type="ECO:0008006" key="4">
    <source>
        <dbReference type="Google" id="ProtNLM"/>
    </source>
</evidence>
<protein>
    <recommendedName>
        <fullName evidence="4">Lipoprotein</fullName>
    </recommendedName>
</protein>
<dbReference type="SUPFAM" id="SSF110087">
    <property type="entry name" value="DR1885-like metal-binding protein"/>
    <property type="match status" value="1"/>
</dbReference>
<feature type="signal peptide" evidence="1">
    <location>
        <begin position="1"/>
        <end position="22"/>
    </location>
</feature>
<dbReference type="PROSITE" id="PS51257">
    <property type="entry name" value="PROKAR_LIPOPROTEIN"/>
    <property type="match status" value="1"/>
</dbReference>
<evidence type="ECO:0000313" key="3">
    <source>
        <dbReference type="Proteomes" id="UP000037151"/>
    </source>
</evidence>
<keyword evidence="1" id="KW-0732">Signal</keyword>
<feature type="chain" id="PRO_5005542337" description="Lipoprotein" evidence="1">
    <location>
        <begin position="23"/>
        <end position="145"/>
    </location>
</feature>
<dbReference type="PATRIC" id="fig|42234.21.peg.5318"/>
<dbReference type="RefSeq" id="WP_050372751.1">
    <property type="nucleotide sequence ID" value="NZ_KQ257825.1"/>
</dbReference>
<dbReference type="AlphaFoldDB" id="A0A0L0K118"/>
<accession>A0A0L0K118</accession>
<gene>
    <name evidence="2" type="ORF">IQ63_25720</name>
</gene>
<dbReference type="EMBL" id="JPPY01000145">
    <property type="protein sequence ID" value="KND31752.1"/>
    <property type="molecule type" value="Genomic_DNA"/>
</dbReference>
<dbReference type="Proteomes" id="UP000037151">
    <property type="component" value="Unassembled WGS sequence"/>
</dbReference>
<organism evidence="2 3">
    <name type="scientific">Streptomyces acidiscabies</name>
    <dbReference type="NCBI Taxonomy" id="42234"/>
    <lineage>
        <taxon>Bacteria</taxon>
        <taxon>Bacillati</taxon>
        <taxon>Actinomycetota</taxon>
        <taxon>Actinomycetes</taxon>
        <taxon>Kitasatosporales</taxon>
        <taxon>Streptomycetaceae</taxon>
        <taxon>Streptomyces</taxon>
    </lineage>
</organism>
<evidence type="ECO:0000313" key="2">
    <source>
        <dbReference type="EMBL" id="KND31752.1"/>
    </source>
</evidence>
<evidence type="ECO:0000256" key="1">
    <source>
        <dbReference type="SAM" id="SignalP"/>
    </source>
</evidence>
<sequence length="145" mass="14708">MRLAAAGVGAVLLLAGCGSSDAGGPALSVGAAYIPQPVSTMAAGFLTISNKGGTKDELTSVTSPAGPVTVHETSGGTMTEVSALDVPAHGQLVFKSGGNHLMFEKLERLPKQGEKVTVTLHFAESKAMEVEIPVESATYVPKTGN</sequence>
<name>A0A0L0K118_9ACTN</name>
<dbReference type="InterPro" id="IPR036182">
    <property type="entry name" value="PCuAC_sf"/>
</dbReference>
<dbReference type="PANTHER" id="PTHR36302:SF1">
    <property type="entry name" value="COPPER CHAPERONE PCU(A)C"/>
    <property type="match status" value="1"/>
</dbReference>
<reference evidence="3" key="1">
    <citation type="submission" date="2014-07" db="EMBL/GenBank/DDBJ databases">
        <title>Genome sequencing of plant-pathogenic Streptomyces species.</title>
        <authorList>
            <person name="Harrison J."/>
            <person name="Sapp M."/>
            <person name="Thwaites R."/>
            <person name="Studholme D.J."/>
        </authorList>
    </citation>
    <scope>NUCLEOTIDE SEQUENCE [LARGE SCALE GENOMIC DNA]</scope>
    <source>
        <strain evidence="3">NCPPB 4445</strain>
    </source>
</reference>
<dbReference type="OrthoDB" id="9796962at2"/>
<dbReference type="Gene3D" id="2.60.40.1890">
    <property type="entry name" value="PCu(A)C copper chaperone"/>
    <property type="match status" value="1"/>
</dbReference>
<dbReference type="InterPro" id="IPR058248">
    <property type="entry name" value="Lxx211020-like"/>
</dbReference>
<proteinExistence type="predicted"/>